<dbReference type="CDD" id="cd00593">
    <property type="entry name" value="RIBOc"/>
    <property type="match status" value="2"/>
</dbReference>
<evidence type="ECO:0000313" key="5">
    <source>
        <dbReference type="Proteomes" id="UP000187209"/>
    </source>
</evidence>
<protein>
    <submittedName>
        <fullName evidence="3">Dicer-like protein03</fullName>
    </submittedName>
</protein>
<dbReference type="EMBL" id="KJ649678">
    <property type="protein sequence ID" value="AIA82458.1"/>
    <property type="molecule type" value="Genomic_DNA"/>
</dbReference>
<dbReference type="EMBL" id="MPUH01000624">
    <property type="protein sequence ID" value="OMJ76581.1"/>
    <property type="molecule type" value="Genomic_DNA"/>
</dbReference>
<dbReference type="Gene3D" id="1.10.1520.10">
    <property type="entry name" value="Ribonuclease III domain"/>
    <property type="match status" value="2"/>
</dbReference>
<keyword evidence="5" id="KW-1185">Reference proteome</keyword>
<dbReference type="Pfam" id="PF00636">
    <property type="entry name" value="Ribonuclease_3"/>
    <property type="match status" value="2"/>
</dbReference>
<accession>A0A060BJH2</accession>
<dbReference type="GO" id="GO:0004525">
    <property type="term" value="F:ribonuclease III activity"/>
    <property type="evidence" value="ECO:0007669"/>
    <property type="project" value="InterPro"/>
</dbReference>
<name>A0A060BJH2_9CILI</name>
<dbReference type="InterPro" id="IPR000999">
    <property type="entry name" value="RNase_III_dom"/>
</dbReference>
<evidence type="ECO:0000313" key="3">
    <source>
        <dbReference type="EMBL" id="AIA82458.1"/>
    </source>
</evidence>
<dbReference type="PROSITE" id="PS50142">
    <property type="entry name" value="RNASE_3_2"/>
    <property type="match status" value="2"/>
</dbReference>
<reference evidence="4 5" key="2">
    <citation type="submission" date="2016-11" db="EMBL/GenBank/DDBJ databases">
        <title>The macronuclear genome of Stentor coeruleus: a giant cell with tiny introns.</title>
        <authorList>
            <person name="Slabodnick M."/>
            <person name="Ruby J.G."/>
            <person name="Reiff S.B."/>
            <person name="Swart E.C."/>
            <person name="Gosai S."/>
            <person name="Prabakaran S."/>
            <person name="Witkowska E."/>
            <person name="Larue G.E."/>
            <person name="Fisher S."/>
            <person name="Freeman R.M."/>
            <person name="Gunawardena J."/>
            <person name="Chu W."/>
            <person name="Stover N.A."/>
            <person name="Gregory B.D."/>
            <person name="Nowacki M."/>
            <person name="Derisi J."/>
            <person name="Roy S.W."/>
            <person name="Marshall W.F."/>
            <person name="Sood P."/>
        </authorList>
    </citation>
    <scope>NUCLEOTIDE SEQUENCE [LARGE SCALE GENOMIC DNA]</scope>
    <source>
        <strain evidence="4">WM001</strain>
    </source>
</reference>
<reference evidence="3" key="1">
    <citation type="journal article" date="2014" name="PLoS Biol.">
        <title>The kinase regulator mob1 acts as a patterning protein for stentor morphogenesis.</title>
        <authorList>
            <person name="Slabodnick M.M."/>
            <person name="Ruby J.G."/>
            <person name="Dunn J.G."/>
            <person name="Feldman J.L."/>
            <person name="DeRisi J.L."/>
            <person name="Marshall W.F."/>
        </authorList>
    </citation>
    <scope>NUCLEOTIDE SEQUENCE</scope>
</reference>
<dbReference type="Proteomes" id="UP000187209">
    <property type="component" value="Unassembled WGS sequence"/>
</dbReference>
<evidence type="ECO:0000256" key="1">
    <source>
        <dbReference type="ARBA" id="ARBA00022801"/>
    </source>
</evidence>
<dbReference type="GO" id="GO:0006396">
    <property type="term" value="P:RNA processing"/>
    <property type="evidence" value="ECO:0007669"/>
    <property type="project" value="InterPro"/>
</dbReference>
<dbReference type="PANTHER" id="PTHR14950">
    <property type="entry name" value="DICER-RELATED"/>
    <property type="match status" value="1"/>
</dbReference>
<evidence type="ECO:0000259" key="2">
    <source>
        <dbReference type="PROSITE" id="PS50142"/>
    </source>
</evidence>
<proteinExistence type="predicted"/>
<feature type="domain" description="RNase III" evidence="2">
    <location>
        <begin position="278"/>
        <end position="423"/>
    </location>
</feature>
<sequence length="723" mass="83506">MDIIANRDEDPKKKSKFVDKNNYFEIKNYSSILEQPFTLVSNGVKVFTYNFSEIPGFCIFLPISYNPLPPILKEVGVRIMNLKEFESLKAFQSIMWCDLFQTSYSDSDNQSYANYLIAPTCKKNISWLSVKAALGMKKDIKSSQKQSLDKLVYHIPPKRQKYYYVMKVNKNTKASDIACKISKKSLYSQEVPDTIQQEIIEKAEKMLKNASFVYPPFEYPLVLLRSVHVARKKELKHKKTYKPINLKIAPENLLETFYLTRKQTRNANKIVKALISIERYTYLIDFVALYNYHGDFNLIRDATTAPAYDNDKNYDPIENLGDSILKVISSLQLYFRHDGKNEGFLTDMRTSFVKNKVLCEINLNNELYFYMRCAKVRQKSFRPAYYTGLKRPSEVIVLNEKFSDGMLADEVESLIGAFYLSAGFAGAAGFISRIKVLPEEEWDKTIRFLDGMYRGMLGDKDMKDFKLNNFDDLIPRPEKFTLTSTSDYSLLETIINYKFKNQNLIEEAFTHGSLGLGYNYERLEFLGDAVVDTIVITNIFPLGKFTAERLTVFRHMLVNNVVLSRLSISLGLQNYLKAVKEIHEEIRRYFADFQWEEDLLDFGVYNSHPPKCLNDIFESLIGAVLIDSESLDLTCKIFTPFMKNLILHLAQNEERCDMNIRSKLSTFCQKKHTKCETKTRLDKGLVIAEVYVADDFICDATGNTSWLAKQIASQKAYLLLTSK</sequence>
<dbReference type="InterPro" id="IPR036389">
    <property type="entry name" value="RNase_III_sf"/>
</dbReference>
<dbReference type="AlphaFoldDB" id="A0A060BJH2"/>
<dbReference type="OrthoDB" id="286154at2759"/>
<dbReference type="PROSITE" id="PS00517">
    <property type="entry name" value="RNASE_3_1"/>
    <property type="match status" value="1"/>
</dbReference>
<dbReference type="SMART" id="SM00535">
    <property type="entry name" value="RIBOc"/>
    <property type="match status" value="2"/>
</dbReference>
<keyword evidence="1" id="KW-0378">Hydrolase</keyword>
<organism evidence="3">
    <name type="scientific">Stentor coeruleus</name>
    <dbReference type="NCBI Taxonomy" id="5963"/>
    <lineage>
        <taxon>Eukaryota</taxon>
        <taxon>Sar</taxon>
        <taxon>Alveolata</taxon>
        <taxon>Ciliophora</taxon>
        <taxon>Postciliodesmatophora</taxon>
        <taxon>Heterotrichea</taxon>
        <taxon>Heterotrichida</taxon>
        <taxon>Stentoridae</taxon>
        <taxon>Stentor</taxon>
    </lineage>
</organism>
<evidence type="ECO:0000313" key="4">
    <source>
        <dbReference type="EMBL" id="OMJ76581.1"/>
    </source>
</evidence>
<gene>
    <name evidence="3" type="primary">DCR03</name>
    <name evidence="4" type="ORF">SteCoe_24028</name>
</gene>
<dbReference type="SUPFAM" id="SSF69065">
    <property type="entry name" value="RNase III domain-like"/>
    <property type="match status" value="2"/>
</dbReference>
<feature type="domain" description="RNase III" evidence="2">
    <location>
        <begin position="488"/>
        <end position="629"/>
    </location>
</feature>